<dbReference type="InterPro" id="IPR050263">
    <property type="entry name" value="Bact_Fimbrial_Adh_Pro"/>
</dbReference>
<organism evidence="6 7">
    <name type="scientific">Sapientia aquatica</name>
    <dbReference type="NCBI Taxonomy" id="1549640"/>
    <lineage>
        <taxon>Bacteria</taxon>
        <taxon>Pseudomonadati</taxon>
        <taxon>Pseudomonadota</taxon>
        <taxon>Betaproteobacteria</taxon>
        <taxon>Burkholderiales</taxon>
        <taxon>Oxalobacteraceae</taxon>
        <taxon>Sapientia</taxon>
    </lineage>
</organism>
<evidence type="ECO:0000313" key="7">
    <source>
        <dbReference type="Proteomes" id="UP000294829"/>
    </source>
</evidence>
<comment type="subcellular location">
    <subcellularLocation>
        <location evidence="1">Fimbrium</location>
    </subcellularLocation>
</comment>
<dbReference type="OrthoDB" id="9033056at2"/>
<evidence type="ECO:0000256" key="1">
    <source>
        <dbReference type="ARBA" id="ARBA00004561"/>
    </source>
</evidence>
<dbReference type="RefSeq" id="WP_133330667.1">
    <property type="nucleotide sequence ID" value="NZ_SMYL01000012.1"/>
</dbReference>
<keyword evidence="4" id="KW-0281">Fimbrium</keyword>
<feature type="chain" id="PRO_5020841102" evidence="5">
    <location>
        <begin position="25"/>
        <end position="180"/>
    </location>
</feature>
<comment type="similarity">
    <text evidence="2">Belongs to the fimbrial protein family.</text>
</comment>
<comment type="caution">
    <text evidence="6">The sequence shown here is derived from an EMBL/GenBank/DDBJ whole genome shotgun (WGS) entry which is preliminary data.</text>
</comment>
<accession>A0A4R5VT21</accession>
<name>A0A4R5VT21_9BURK</name>
<dbReference type="Gene3D" id="2.60.40.1090">
    <property type="entry name" value="Fimbrial-type adhesion domain"/>
    <property type="match status" value="1"/>
</dbReference>
<evidence type="ECO:0000256" key="5">
    <source>
        <dbReference type="SAM" id="SignalP"/>
    </source>
</evidence>
<evidence type="ECO:0000256" key="4">
    <source>
        <dbReference type="ARBA" id="ARBA00023263"/>
    </source>
</evidence>
<evidence type="ECO:0000313" key="6">
    <source>
        <dbReference type="EMBL" id="TDK61945.1"/>
    </source>
</evidence>
<keyword evidence="7" id="KW-1185">Reference proteome</keyword>
<dbReference type="Pfam" id="PF16970">
    <property type="entry name" value="FimA"/>
    <property type="match status" value="1"/>
</dbReference>
<dbReference type="InterPro" id="IPR036937">
    <property type="entry name" value="Adhesion_dom_fimbrial_sf"/>
</dbReference>
<feature type="signal peptide" evidence="5">
    <location>
        <begin position="1"/>
        <end position="24"/>
    </location>
</feature>
<evidence type="ECO:0000256" key="3">
    <source>
        <dbReference type="ARBA" id="ARBA00022729"/>
    </source>
</evidence>
<dbReference type="InterPro" id="IPR008966">
    <property type="entry name" value="Adhesion_dom_sf"/>
</dbReference>
<dbReference type="PANTHER" id="PTHR33420">
    <property type="entry name" value="FIMBRIAL SUBUNIT ELFA-RELATED"/>
    <property type="match status" value="1"/>
</dbReference>
<dbReference type="GO" id="GO:0009289">
    <property type="term" value="C:pilus"/>
    <property type="evidence" value="ECO:0007669"/>
    <property type="project" value="UniProtKB-SubCell"/>
</dbReference>
<protein>
    <submittedName>
        <fullName evidence="6">Type 1 fimbrial protein</fullName>
    </submittedName>
</protein>
<reference evidence="6 7" key="1">
    <citation type="submission" date="2019-03" db="EMBL/GenBank/DDBJ databases">
        <title>Sapientia aquatica gen. nov., sp. nov., isolated from a crater lake.</title>
        <authorList>
            <person name="Felfoldi T."/>
            <person name="Szabo A."/>
            <person name="Toth E."/>
            <person name="Schumann P."/>
            <person name="Keki Z."/>
            <person name="Marialigeti K."/>
            <person name="Mathe I."/>
        </authorList>
    </citation>
    <scope>NUCLEOTIDE SEQUENCE [LARGE SCALE GENOMIC DNA]</scope>
    <source>
        <strain evidence="6 7">SA-152</strain>
    </source>
</reference>
<proteinExistence type="inferred from homology"/>
<keyword evidence="3 5" id="KW-0732">Signal</keyword>
<evidence type="ECO:0000256" key="2">
    <source>
        <dbReference type="ARBA" id="ARBA00006671"/>
    </source>
</evidence>
<gene>
    <name evidence="6" type="ORF">E2I14_16820</name>
</gene>
<dbReference type="SUPFAM" id="SSF49401">
    <property type="entry name" value="Bacterial adhesins"/>
    <property type="match status" value="1"/>
</dbReference>
<dbReference type="Proteomes" id="UP000294829">
    <property type="component" value="Unassembled WGS sequence"/>
</dbReference>
<dbReference type="InterPro" id="IPR039458">
    <property type="entry name" value="FimA-like"/>
</dbReference>
<dbReference type="EMBL" id="SMYL01000012">
    <property type="protein sequence ID" value="TDK61945.1"/>
    <property type="molecule type" value="Genomic_DNA"/>
</dbReference>
<dbReference type="PANTHER" id="PTHR33420:SF3">
    <property type="entry name" value="FIMBRIAL SUBUNIT ELFA"/>
    <property type="match status" value="1"/>
</dbReference>
<dbReference type="AlphaFoldDB" id="A0A4R5VT21"/>
<dbReference type="GO" id="GO:0043709">
    <property type="term" value="P:cell adhesion involved in single-species biofilm formation"/>
    <property type="evidence" value="ECO:0007669"/>
    <property type="project" value="TreeGrafter"/>
</dbReference>
<sequence length="180" mass="17364">MKAKLLISALVAALGVTGVNAAQASDGTITFTGTVVATSCVIGGSGASFTVALPPVDKNALAAAGNIAAPTLFPLVLTGCPASTAVHALFEVNNTSLDSATGALKNLAATGPAANVEVQILNSALNPINIATGANNGAGSGGTTSAAGALTLNYYAQYYATGAAGSGAVSTNVTYALVYN</sequence>